<dbReference type="GO" id="GO:0008610">
    <property type="term" value="P:lipid biosynthetic process"/>
    <property type="evidence" value="ECO:0007669"/>
    <property type="project" value="InterPro"/>
</dbReference>
<dbReference type="RefSeq" id="WP_126142987.1">
    <property type="nucleotide sequence ID" value="NZ_RXHU01000062.1"/>
</dbReference>
<dbReference type="InterPro" id="IPR007072">
    <property type="entry name" value="RNMT_CmcI"/>
</dbReference>
<protein>
    <submittedName>
        <fullName evidence="3">Hydroxylase</fullName>
    </submittedName>
</protein>
<dbReference type="GO" id="GO:0032259">
    <property type="term" value="P:methylation"/>
    <property type="evidence" value="ECO:0007669"/>
    <property type="project" value="UniProtKB-KW"/>
</dbReference>
<organism evidence="3 4">
    <name type="scientific">Paenibacillus whitsoniae</name>
    <dbReference type="NCBI Taxonomy" id="2496558"/>
    <lineage>
        <taxon>Bacteria</taxon>
        <taxon>Bacillati</taxon>
        <taxon>Bacillota</taxon>
        <taxon>Bacilli</taxon>
        <taxon>Bacillales</taxon>
        <taxon>Paenibacillaceae</taxon>
        <taxon>Paenibacillus</taxon>
    </lineage>
</organism>
<accession>A0A3S0C9D7</accession>
<dbReference type="Pfam" id="PF04989">
    <property type="entry name" value="RMNT_CmcI"/>
    <property type="match status" value="1"/>
</dbReference>
<evidence type="ECO:0000313" key="3">
    <source>
        <dbReference type="EMBL" id="RTE07915.1"/>
    </source>
</evidence>
<dbReference type="InterPro" id="IPR029063">
    <property type="entry name" value="SAM-dependent_MTases_sf"/>
</dbReference>
<evidence type="ECO:0000313" key="4">
    <source>
        <dbReference type="Proteomes" id="UP000276128"/>
    </source>
</evidence>
<dbReference type="PANTHER" id="PTHR40048:SF1">
    <property type="entry name" value="RHAMNOSYL O-METHYLTRANSFERASE"/>
    <property type="match status" value="1"/>
</dbReference>
<evidence type="ECO:0000256" key="1">
    <source>
        <dbReference type="ARBA" id="ARBA00022603"/>
    </source>
</evidence>
<dbReference type="Gene3D" id="3.40.50.150">
    <property type="entry name" value="Vaccinia Virus protein VP39"/>
    <property type="match status" value="1"/>
</dbReference>
<dbReference type="GO" id="GO:0071770">
    <property type="term" value="P:DIM/DIP cell wall layer assembly"/>
    <property type="evidence" value="ECO:0007669"/>
    <property type="project" value="TreeGrafter"/>
</dbReference>
<comment type="caution">
    <text evidence="3">The sequence shown here is derived from an EMBL/GenBank/DDBJ whole genome shotgun (WGS) entry which is preliminary data.</text>
</comment>
<dbReference type="AlphaFoldDB" id="A0A3S0C9D7"/>
<dbReference type="SUPFAM" id="SSF53335">
    <property type="entry name" value="S-adenosyl-L-methionine-dependent methyltransferases"/>
    <property type="match status" value="1"/>
</dbReference>
<proteinExistence type="predicted"/>
<evidence type="ECO:0000256" key="2">
    <source>
        <dbReference type="ARBA" id="ARBA00022679"/>
    </source>
</evidence>
<dbReference type="OrthoDB" id="189417at2"/>
<reference evidence="3 4" key="1">
    <citation type="submission" date="2018-12" db="EMBL/GenBank/DDBJ databases">
        <title>Bacillus ochoae sp. nov., Paenibacillus whitsoniae sp. nov., Paenibacillus spiritus sp. nov. Isolated from the Mars Exploration Rover during spacecraft assembly.</title>
        <authorList>
            <person name="Seuylemezian A."/>
            <person name="Vaishampayan P."/>
        </authorList>
    </citation>
    <scope>NUCLEOTIDE SEQUENCE [LARGE SCALE GENOMIC DNA]</scope>
    <source>
        <strain evidence="3 4">MER 54</strain>
    </source>
</reference>
<dbReference type="EMBL" id="RXHU01000062">
    <property type="protein sequence ID" value="RTE07915.1"/>
    <property type="molecule type" value="Genomic_DNA"/>
</dbReference>
<dbReference type="GO" id="GO:0008168">
    <property type="term" value="F:methyltransferase activity"/>
    <property type="evidence" value="ECO:0007669"/>
    <property type="project" value="UniProtKB-KW"/>
</dbReference>
<sequence length="257" mass="29645">MRITIDTEKRLLIEQSEHQLIERPLYSKEAFEIISELWVKVGWNEKYSYTFSWMGRPVIQLPEDMIRIQEVIYELKPDVIVETGVAHGGSLIFYATLCKAMNQGRIIGVDIEIRPNNRKEIESHELASYISLVEGDSVQEATLSQVKSLIKNGEKILVVLDSNHSKDHVAKELEAYHELVSEGSYIVVTDGIMKDLYDTPRGEGDWKQDNPVSAVEEFLEKYPQYQLSQPSWPFNESELTENITHWPSSWLKKGKME</sequence>
<keyword evidence="4" id="KW-1185">Reference proteome</keyword>
<keyword evidence="1" id="KW-0489">Methyltransferase</keyword>
<dbReference type="GO" id="GO:0005886">
    <property type="term" value="C:plasma membrane"/>
    <property type="evidence" value="ECO:0007669"/>
    <property type="project" value="TreeGrafter"/>
</dbReference>
<dbReference type="PANTHER" id="PTHR40048">
    <property type="entry name" value="RHAMNOSYL O-METHYLTRANSFERASE"/>
    <property type="match status" value="1"/>
</dbReference>
<keyword evidence="2" id="KW-0808">Transferase</keyword>
<gene>
    <name evidence="3" type="ORF">EJQ19_19900</name>
</gene>
<name>A0A3S0C9D7_9BACL</name>
<dbReference type="Proteomes" id="UP000276128">
    <property type="component" value="Unassembled WGS sequence"/>
</dbReference>